<gene>
    <name evidence="2" type="ORF">BT96DRAFT_888188</name>
</gene>
<dbReference type="PANTHER" id="PTHR38248">
    <property type="entry name" value="FUNK1 6"/>
    <property type="match status" value="1"/>
</dbReference>
<dbReference type="InterPro" id="IPR011009">
    <property type="entry name" value="Kinase-like_dom_sf"/>
</dbReference>
<dbReference type="SUPFAM" id="SSF56112">
    <property type="entry name" value="Protein kinase-like (PK-like)"/>
    <property type="match status" value="1"/>
</dbReference>
<proteinExistence type="predicted"/>
<evidence type="ECO:0000259" key="1">
    <source>
        <dbReference type="PROSITE" id="PS50011"/>
    </source>
</evidence>
<dbReference type="Gene3D" id="1.10.510.10">
    <property type="entry name" value="Transferase(Phosphotransferase) domain 1"/>
    <property type="match status" value="1"/>
</dbReference>
<dbReference type="EMBL" id="ML769602">
    <property type="protein sequence ID" value="KAE9392182.1"/>
    <property type="molecule type" value="Genomic_DNA"/>
</dbReference>
<sequence length="266" mass="31032">MKLDSRIGELETLKELLTEFVEPQSKHRVVQISVQERLFPIQDLKGPKEYAQVLYDVFQCHRWLYEHAHILHRDISVGNIMFRKHRSRIYGVLNDFDLACKLSEITSDPLVDHRLGTKPFMALDVLAPTWTGGKKALYRHDLESLFYTILCIACQYNGTKLEPKTSPFQSWFEGSLAQVYQFKTNDILLEDTWYAPVTGRFIQFVPWLEDMRKLVRVGYLSRPTVANTDYARQFNYDTLGGVVSHRTFRAIMSRFNRATLEERSSA</sequence>
<name>A0A6A4H1X6_9AGAR</name>
<dbReference type="PROSITE" id="PS50011">
    <property type="entry name" value="PROTEIN_KINASE_DOM"/>
    <property type="match status" value="1"/>
</dbReference>
<dbReference type="GO" id="GO:0005524">
    <property type="term" value="F:ATP binding"/>
    <property type="evidence" value="ECO:0007669"/>
    <property type="project" value="InterPro"/>
</dbReference>
<evidence type="ECO:0000313" key="2">
    <source>
        <dbReference type="EMBL" id="KAE9392182.1"/>
    </source>
</evidence>
<reference evidence="2" key="1">
    <citation type="journal article" date="2019" name="Environ. Microbiol.">
        <title>Fungal ecological strategies reflected in gene transcription - a case study of two litter decomposers.</title>
        <authorList>
            <person name="Barbi F."/>
            <person name="Kohler A."/>
            <person name="Barry K."/>
            <person name="Baskaran P."/>
            <person name="Daum C."/>
            <person name="Fauchery L."/>
            <person name="Ihrmark K."/>
            <person name="Kuo A."/>
            <person name="LaButti K."/>
            <person name="Lipzen A."/>
            <person name="Morin E."/>
            <person name="Grigoriev I.V."/>
            <person name="Henrissat B."/>
            <person name="Lindahl B."/>
            <person name="Martin F."/>
        </authorList>
    </citation>
    <scope>NUCLEOTIDE SEQUENCE</scope>
    <source>
        <strain evidence="2">JB14</strain>
    </source>
</reference>
<dbReference type="InterPro" id="IPR040976">
    <property type="entry name" value="Pkinase_fungal"/>
</dbReference>
<dbReference type="AlphaFoldDB" id="A0A6A4H1X6"/>
<dbReference type="PROSITE" id="PS00109">
    <property type="entry name" value="PROTEIN_KINASE_TYR"/>
    <property type="match status" value="1"/>
</dbReference>
<feature type="domain" description="Protein kinase" evidence="1">
    <location>
        <begin position="1"/>
        <end position="266"/>
    </location>
</feature>
<dbReference type="Proteomes" id="UP000799118">
    <property type="component" value="Unassembled WGS sequence"/>
</dbReference>
<organism evidence="2 3">
    <name type="scientific">Gymnopus androsaceus JB14</name>
    <dbReference type="NCBI Taxonomy" id="1447944"/>
    <lineage>
        <taxon>Eukaryota</taxon>
        <taxon>Fungi</taxon>
        <taxon>Dikarya</taxon>
        <taxon>Basidiomycota</taxon>
        <taxon>Agaricomycotina</taxon>
        <taxon>Agaricomycetes</taxon>
        <taxon>Agaricomycetidae</taxon>
        <taxon>Agaricales</taxon>
        <taxon>Marasmiineae</taxon>
        <taxon>Omphalotaceae</taxon>
        <taxon>Gymnopus</taxon>
    </lineage>
</organism>
<dbReference type="Pfam" id="PF17667">
    <property type="entry name" value="Pkinase_fungal"/>
    <property type="match status" value="1"/>
</dbReference>
<accession>A0A6A4H1X6</accession>
<protein>
    <recommendedName>
        <fullName evidence="1">Protein kinase domain-containing protein</fullName>
    </recommendedName>
</protein>
<dbReference type="InterPro" id="IPR000719">
    <property type="entry name" value="Prot_kinase_dom"/>
</dbReference>
<keyword evidence="3" id="KW-1185">Reference proteome</keyword>
<evidence type="ECO:0000313" key="3">
    <source>
        <dbReference type="Proteomes" id="UP000799118"/>
    </source>
</evidence>
<dbReference type="OrthoDB" id="5569250at2759"/>
<dbReference type="InterPro" id="IPR008266">
    <property type="entry name" value="Tyr_kinase_AS"/>
</dbReference>
<dbReference type="GO" id="GO:0004672">
    <property type="term" value="F:protein kinase activity"/>
    <property type="evidence" value="ECO:0007669"/>
    <property type="project" value="InterPro"/>
</dbReference>
<dbReference type="PANTHER" id="PTHR38248:SF2">
    <property type="entry name" value="FUNK1 11"/>
    <property type="match status" value="1"/>
</dbReference>